<keyword evidence="2" id="KW-1185">Reference proteome</keyword>
<dbReference type="RefSeq" id="WP_135812980.1">
    <property type="nucleotide sequence ID" value="NZ_RQEV01000008.1"/>
</dbReference>
<dbReference type="Proteomes" id="UP000297855">
    <property type="component" value="Unassembled WGS sequence"/>
</dbReference>
<proteinExistence type="predicted"/>
<evidence type="ECO:0000313" key="2">
    <source>
        <dbReference type="Proteomes" id="UP000297855"/>
    </source>
</evidence>
<dbReference type="PROSITE" id="PS51257">
    <property type="entry name" value="PROKAR_LIPOPROTEIN"/>
    <property type="match status" value="1"/>
</dbReference>
<accession>A0A4R9GRP0</accession>
<evidence type="ECO:0008006" key="3">
    <source>
        <dbReference type="Google" id="ProtNLM"/>
    </source>
</evidence>
<name>A0A4R9GRP0_9LEPT</name>
<dbReference type="AlphaFoldDB" id="A0A4R9GRP0"/>
<gene>
    <name evidence="1" type="ORF">EHO61_07345</name>
</gene>
<sequence>MDKFGTPLLALFVSAAVLLGCGKEEKKDSFSLNLAGKKGVVPVHILWNSRGFPGKIRLYELAAGRPVSLWETETVSSLEKAPVSGEIDGSTLLLSPGELRRFALVYKNETSEDLFFFAAPHSVTPPEFGFGFKFKCLCVNHLFKVEAGKIWYRIVEFRTMPNWASGEFEVSHTLVRVDPTQAKEWETQKSRSSSED</sequence>
<reference evidence="1" key="1">
    <citation type="journal article" date="2019" name="PLoS Negl. Trop. Dis.">
        <title>Revisiting the worldwide diversity of Leptospira species in the environment.</title>
        <authorList>
            <person name="Vincent A.T."/>
            <person name="Schiettekatte O."/>
            <person name="Bourhy P."/>
            <person name="Veyrier F.J."/>
            <person name="Picardeau M."/>
        </authorList>
    </citation>
    <scope>NUCLEOTIDE SEQUENCE [LARGE SCALE GENOMIC DNA]</scope>
    <source>
        <strain evidence="1">SCS5</strain>
    </source>
</reference>
<evidence type="ECO:0000313" key="1">
    <source>
        <dbReference type="EMBL" id="TGK19277.1"/>
    </source>
</evidence>
<protein>
    <recommendedName>
        <fullName evidence="3">Lipoprotein</fullName>
    </recommendedName>
</protein>
<organism evidence="1 2">
    <name type="scientific">Leptospira fluminis</name>
    <dbReference type="NCBI Taxonomy" id="2484979"/>
    <lineage>
        <taxon>Bacteria</taxon>
        <taxon>Pseudomonadati</taxon>
        <taxon>Spirochaetota</taxon>
        <taxon>Spirochaetia</taxon>
        <taxon>Leptospirales</taxon>
        <taxon>Leptospiraceae</taxon>
        <taxon>Leptospira</taxon>
    </lineage>
</organism>
<dbReference type="EMBL" id="RQEV01000008">
    <property type="protein sequence ID" value="TGK19277.1"/>
    <property type="molecule type" value="Genomic_DNA"/>
</dbReference>
<dbReference type="OrthoDB" id="343651at2"/>
<dbReference type="NCBIfam" id="NF047614">
    <property type="entry name" value="LIC11469_fam"/>
    <property type="match status" value="1"/>
</dbReference>
<comment type="caution">
    <text evidence="1">The sequence shown here is derived from an EMBL/GenBank/DDBJ whole genome shotgun (WGS) entry which is preliminary data.</text>
</comment>